<organism evidence="1">
    <name type="scientific">freshwater metagenome</name>
    <dbReference type="NCBI Taxonomy" id="449393"/>
    <lineage>
        <taxon>unclassified sequences</taxon>
        <taxon>metagenomes</taxon>
        <taxon>ecological metagenomes</taxon>
    </lineage>
</organism>
<proteinExistence type="predicted"/>
<sequence>MDPTYPLPTMKWTRARSLTFDRPAVTDRIRPVQITLRPTRDALAIAEPIKP</sequence>
<name>A0A6J7DS73_9ZZZZ</name>
<accession>A0A6J7DS73</accession>
<protein>
    <submittedName>
        <fullName evidence="1">Unannotated protein</fullName>
    </submittedName>
</protein>
<dbReference type="EMBL" id="CAFBLR010000059">
    <property type="protein sequence ID" value="CAB4871755.1"/>
    <property type="molecule type" value="Genomic_DNA"/>
</dbReference>
<reference evidence="1" key="1">
    <citation type="submission" date="2020-05" db="EMBL/GenBank/DDBJ databases">
        <authorList>
            <person name="Chiriac C."/>
            <person name="Salcher M."/>
            <person name="Ghai R."/>
            <person name="Kavagutti S V."/>
        </authorList>
    </citation>
    <scope>NUCLEOTIDE SEQUENCE</scope>
</reference>
<evidence type="ECO:0000313" key="1">
    <source>
        <dbReference type="EMBL" id="CAB4871755.1"/>
    </source>
</evidence>
<dbReference type="AlphaFoldDB" id="A0A6J7DS73"/>
<gene>
    <name evidence="1" type="ORF">UFOPK3417_00782</name>
</gene>